<dbReference type="PANTHER" id="PTHR19848:SF8">
    <property type="entry name" value="F-BOX AND WD REPEAT DOMAIN CONTAINING 7"/>
    <property type="match status" value="1"/>
</dbReference>
<dbReference type="Gene3D" id="2.130.10.10">
    <property type="entry name" value="YVTN repeat-like/Quinoprotein amine dehydrogenase"/>
    <property type="match status" value="3"/>
</dbReference>
<dbReference type="InterPro" id="IPR015943">
    <property type="entry name" value="WD40/YVTN_repeat-like_dom_sf"/>
</dbReference>
<name>A0A0C2SPR5_AMAMK</name>
<evidence type="ECO:0000256" key="1">
    <source>
        <dbReference type="ARBA" id="ARBA00022574"/>
    </source>
</evidence>
<dbReference type="SMART" id="SM00382">
    <property type="entry name" value="AAA"/>
    <property type="match status" value="1"/>
</dbReference>
<dbReference type="InterPro" id="IPR027417">
    <property type="entry name" value="P-loop_NTPase"/>
</dbReference>
<dbReference type="OrthoDB" id="1935146at2759"/>
<dbReference type="EMBL" id="KN818243">
    <property type="protein sequence ID" value="KIL65235.1"/>
    <property type="molecule type" value="Genomic_DNA"/>
</dbReference>
<gene>
    <name evidence="5" type="ORF">M378DRAFT_10880</name>
</gene>
<dbReference type="InterPro" id="IPR003593">
    <property type="entry name" value="AAA+_ATPase"/>
</dbReference>
<evidence type="ECO:0000259" key="4">
    <source>
        <dbReference type="PROSITE" id="PS50837"/>
    </source>
</evidence>
<dbReference type="SUPFAM" id="SSF50978">
    <property type="entry name" value="WD40 repeat-like"/>
    <property type="match status" value="1"/>
</dbReference>
<evidence type="ECO:0000256" key="2">
    <source>
        <dbReference type="ARBA" id="ARBA00022737"/>
    </source>
</evidence>
<dbReference type="InterPro" id="IPR001680">
    <property type="entry name" value="WD40_rpt"/>
</dbReference>
<proteinExistence type="predicted"/>
<evidence type="ECO:0000313" key="5">
    <source>
        <dbReference type="EMBL" id="KIL65235.1"/>
    </source>
</evidence>
<dbReference type="InterPro" id="IPR036322">
    <property type="entry name" value="WD40_repeat_dom_sf"/>
</dbReference>
<evidence type="ECO:0000313" key="6">
    <source>
        <dbReference type="Proteomes" id="UP000054549"/>
    </source>
</evidence>
<dbReference type="PROSITE" id="PS50082">
    <property type="entry name" value="WD_REPEATS_2"/>
    <property type="match status" value="3"/>
</dbReference>
<evidence type="ECO:0000256" key="3">
    <source>
        <dbReference type="PROSITE-ProRule" id="PRU00221"/>
    </source>
</evidence>
<dbReference type="Pfam" id="PF24883">
    <property type="entry name" value="NPHP3_N"/>
    <property type="match status" value="1"/>
</dbReference>
<keyword evidence="6" id="KW-1185">Reference proteome</keyword>
<dbReference type="InterPro" id="IPR056884">
    <property type="entry name" value="NPHP3-like_N"/>
</dbReference>
<dbReference type="SUPFAM" id="SSF52540">
    <property type="entry name" value="P-loop containing nucleoside triphosphate hydrolases"/>
    <property type="match status" value="1"/>
</dbReference>
<dbReference type="STRING" id="946122.A0A0C2SPR5"/>
<dbReference type="SUPFAM" id="SSF50998">
    <property type="entry name" value="Quinoprotein alcohol dehydrogenase-like"/>
    <property type="match status" value="1"/>
</dbReference>
<dbReference type="PROSITE" id="PS50837">
    <property type="entry name" value="NACHT"/>
    <property type="match status" value="1"/>
</dbReference>
<dbReference type="Gene3D" id="3.40.50.300">
    <property type="entry name" value="P-loop containing nucleotide triphosphate hydrolases"/>
    <property type="match status" value="1"/>
</dbReference>
<dbReference type="InParanoid" id="A0A0C2SPR5"/>
<dbReference type="PANTHER" id="PTHR19848">
    <property type="entry name" value="WD40 REPEAT PROTEIN"/>
    <property type="match status" value="1"/>
</dbReference>
<protein>
    <recommendedName>
        <fullName evidence="4">NACHT domain-containing protein</fullName>
    </recommendedName>
</protein>
<dbReference type="PROSITE" id="PS50294">
    <property type="entry name" value="WD_REPEATS_REGION"/>
    <property type="match status" value="2"/>
</dbReference>
<organism evidence="5 6">
    <name type="scientific">Amanita muscaria (strain Koide BX008)</name>
    <dbReference type="NCBI Taxonomy" id="946122"/>
    <lineage>
        <taxon>Eukaryota</taxon>
        <taxon>Fungi</taxon>
        <taxon>Dikarya</taxon>
        <taxon>Basidiomycota</taxon>
        <taxon>Agaricomycotina</taxon>
        <taxon>Agaricomycetes</taxon>
        <taxon>Agaricomycetidae</taxon>
        <taxon>Agaricales</taxon>
        <taxon>Pluteineae</taxon>
        <taxon>Amanitaceae</taxon>
        <taxon>Amanita</taxon>
    </lineage>
</organism>
<feature type="repeat" description="WD" evidence="3">
    <location>
        <begin position="694"/>
        <end position="735"/>
    </location>
</feature>
<keyword evidence="2" id="KW-0677">Repeat</keyword>
<dbReference type="SMART" id="SM00320">
    <property type="entry name" value="WD40"/>
    <property type="match status" value="6"/>
</dbReference>
<dbReference type="Pfam" id="PF00400">
    <property type="entry name" value="WD40"/>
    <property type="match status" value="4"/>
</dbReference>
<dbReference type="AlphaFoldDB" id="A0A0C2SPR5"/>
<dbReference type="InterPro" id="IPR007111">
    <property type="entry name" value="NACHT_NTPase"/>
</dbReference>
<dbReference type="Proteomes" id="UP000054549">
    <property type="component" value="Unassembled WGS sequence"/>
</dbReference>
<dbReference type="PROSITE" id="PS00678">
    <property type="entry name" value="WD_REPEATS_1"/>
    <property type="match status" value="1"/>
</dbReference>
<feature type="domain" description="NACHT" evidence="4">
    <location>
        <begin position="67"/>
        <end position="214"/>
    </location>
</feature>
<sequence length="1272" mass="140930">MRGCRVLPDIPEELERHFLIQSIKDLPRAEAAHNDYQSQKKSGPCLEGTREALLAELGGWIIDRNKRIYVLSGLAGIGKSTIAYTIAARADKLGILGASFFFSRDEFNRKSAKKLFTTIAFQLCVHDKEFAQAIGKVLDTGKGVAAVTRNISEQLRALILEPLRSIVRSRNRPTVIVIDALDECDDGDAPAVLISLEQLVRELPSFKVLLTTRPQPHIDRLLNSHDVFYLHNIEDKVVNGDIRRYLEFSLSRENVDKCLPGRSEEWSADDEEIGYLVAAVGKLFIIAYTLVCIILDTTVCDPASQLDELKTNGRLDFGDLESFYTVILRRVIPERKYSTKILERFKTVMGTILFVQEPLPMQALQHLSFPYVLGDIEAVLSNLKSVITVQDNKPRIYHQSFPDFLLSETFHERFNSRLVPGDQHRRLAMLCLKIMNERLKQNILDLQGAARFKNNADALQEQGISQDQLREAIPDELLYACKFWSAHIEGAYVMDLNTLDHDLIRELATFANSHLMHWFEVLSLIDELCLAPRALRTVINFPKLISTDLNQLLTDALRFISKFYATIEKSALHTYHSALPFTPTESLLYKGYHQQMINNICEIQGGPKEWNAVISNLRCPVGSVRRILFSQDSTMLSCVGDGGLNVWDSATGTPIGAIRGNYSAIADDFSLAAASKGSAITLYDVKRCLPVATLSNPSTNIDRLTISSDGSRFATSSSGGTVDLWDSKKGDVVARFDGLGALKFTPSGANLVFRSGDCMKLLDATNGKLVADLNYRQYHSCENIVKPVFSSDGSRLAYISAKRRSDLDNFLGWPSSGVLTLWISEKSESWTCAGSTTENVDAVLAMSADGSLIATIGYRGNRWGVLLLSGNSGNPLNLVRVLEQSVGRSAYSLAISRDGILAIGLKGAVILYDTKNYTFVSRLPSPTLQYIVEAVAFSPDCTRAAAATVTSEHRGITAVTQLWDLQAVKATSPFTDGLVNKLTVLFFSPDCSHLASGYEDGTVRLWDTCHNRRPITTFKASSVRVTAFAFSTDGLQLASGSEDGTIKLWNIRDGSAVCSLQHHKSIKAMVILAGALAIECSDHHVTLWNLTAQRSIATISKSAGGLWSLGNHDTLFAYCDFRRGNFGINNYYWTLWDAEKHREFATVVHGCHDFGTMALSLDKSKLVVEHKDKCLFEVFNVIDGKIRPETGQDNHGHLPLIRRWHGIPVWLKDSYSLGAEHVMGQFSPGEVPIPVVFIPEELRTAIVAHGSSMFALGSKDGYITILRSFSAE</sequence>
<dbReference type="HOGENOM" id="CLU_000288_6_19_1"/>
<reference evidence="5 6" key="1">
    <citation type="submission" date="2014-04" db="EMBL/GenBank/DDBJ databases">
        <title>Evolutionary Origins and Diversification of the Mycorrhizal Mutualists.</title>
        <authorList>
            <consortium name="DOE Joint Genome Institute"/>
            <consortium name="Mycorrhizal Genomics Consortium"/>
            <person name="Kohler A."/>
            <person name="Kuo A."/>
            <person name="Nagy L.G."/>
            <person name="Floudas D."/>
            <person name="Copeland A."/>
            <person name="Barry K.W."/>
            <person name="Cichocki N."/>
            <person name="Veneault-Fourrey C."/>
            <person name="LaButti K."/>
            <person name="Lindquist E.A."/>
            <person name="Lipzen A."/>
            <person name="Lundell T."/>
            <person name="Morin E."/>
            <person name="Murat C."/>
            <person name="Riley R."/>
            <person name="Ohm R."/>
            <person name="Sun H."/>
            <person name="Tunlid A."/>
            <person name="Henrissat B."/>
            <person name="Grigoriev I.V."/>
            <person name="Hibbett D.S."/>
            <person name="Martin F."/>
        </authorList>
    </citation>
    <scope>NUCLEOTIDE SEQUENCE [LARGE SCALE GENOMIC DNA]</scope>
    <source>
        <strain evidence="5 6">Koide BX008</strain>
    </source>
</reference>
<accession>A0A0C2SPR5</accession>
<dbReference type="InterPro" id="IPR019775">
    <property type="entry name" value="WD40_repeat_CS"/>
</dbReference>
<dbReference type="PRINTS" id="PR00320">
    <property type="entry name" value="GPROTEINBRPT"/>
</dbReference>
<feature type="repeat" description="WD" evidence="3">
    <location>
        <begin position="1018"/>
        <end position="1059"/>
    </location>
</feature>
<feature type="repeat" description="WD" evidence="3">
    <location>
        <begin position="975"/>
        <end position="1007"/>
    </location>
</feature>
<dbReference type="InterPro" id="IPR020472">
    <property type="entry name" value="WD40_PAC1"/>
</dbReference>
<keyword evidence="1 3" id="KW-0853">WD repeat</keyword>
<dbReference type="InterPro" id="IPR011047">
    <property type="entry name" value="Quinoprotein_ADH-like_sf"/>
</dbReference>